<dbReference type="AlphaFoldDB" id="A0A1Z4MZ79"/>
<name>A0A1Z4MZ79_9CYAN</name>
<evidence type="ECO:0000313" key="3">
    <source>
        <dbReference type="Proteomes" id="UP000218785"/>
    </source>
</evidence>
<keyword evidence="1" id="KW-0812">Transmembrane</keyword>
<accession>A0A1Z4MZ79</accession>
<proteinExistence type="predicted"/>
<feature type="transmembrane region" description="Helical" evidence="1">
    <location>
        <begin position="123"/>
        <end position="143"/>
    </location>
</feature>
<dbReference type="Pfam" id="PF10825">
    <property type="entry name" value="DUF2752"/>
    <property type="match status" value="1"/>
</dbReference>
<dbReference type="KEGG" id="ttq:NIES37_27470"/>
<organism evidence="2 3">
    <name type="scientific">Tolypothrix tenuis PCC 7101</name>
    <dbReference type="NCBI Taxonomy" id="231146"/>
    <lineage>
        <taxon>Bacteria</taxon>
        <taxon>Bacillati</taxon>
        <taxon>Cyanobacteriota</taxon>
        <taxon>Cyanophyceae</taxon>
        <taxon>Nostocales</taxon>
        <taxon>Tolypothrichaceae</taxon>
        <taxon>Tolypothrix</taxon>
    </lineage>
</organism>
<evidence type="ECO:0000256" key="1">
    <source>
        <dbReference type="SAM" id="Phobius"/>
    </source>
</evidence>
<dbReference type="Proteomes" id="UP000218785">
    <property type="component" value="Chromosome"/>
</dbReference>
<keyword evidence="3" id="KW-1185">Reference proteome</keyword>
<reference evidence="2 3" key="1">
    <citation type="submission" date="2017-06" db="EMBL/GenBank/DDBJ databases">
        <title>Genome sequencing of cyanobaciteial culture collection at National Institute for Environmental Studies (NIES).</title>
        <authorList>
            <person name="Hirose Y."/>
            <person name="Shimura Y."/>
            <person name="Fujisawa T."/>
            <person name="Nakamura Y."/>
            <person name="Kawachi M."/>
        </authorList>
    </citation>
    <scope>NUCLEOTIDE SEQUENCE [LARGE SCALE GENOMIC DNA]</scope>
    <source>
        <strain evidence="2 3">NIES-37</strain>
    </source>
</reference>
<dbReference type="EMBL" id="AP018248">
    <property type="protein sequence ID" value="BAY98795.1"/>
    <property type="molecule type" value="Genomic_DNA"/>
</dbReference>
<feature type="transmembrane region" description="Helical" evidence="1">
    <location>
        <begin position="95"/>
        <end position="116"/>
    </location>
</feature>
<protein>
    <recommendedName>
        <fullName evidence="4">DUF2752 domain-containing protein</fullName>
    </recommendedName>
</protein>
<evidence type="ECO:0000313" key="2">
    <source>
        <dbReference type="EMBL" id="BAY98795.1"/>
    </source>
</evidence>
<gene>
    <name evidence="2" type="ORF">NIES37_27470</name>
</gene>
<keyword evidence="1" id="KW-0472">Membrane</keyword>
<evidence type="ECO:0008006" key="4">
    <source>
        <dbReference type="Google" id="ProtNLM"/>
    </source>
</evidence>
<keyword evidence="1" id="KW-1133">Transmembrane helix</keyword>
<dbReference type="InterPro" id="IPR021215">
    <property type="entry name" value="DUF2752"/>
</dbReference>
<sequence>MQRSKLQKYYLQTMNIIPRRSSSISVRTVKVAALSGVIVVAAIILYFFNPSNSSIYPPSPFKALTGLYCPGCGTLRGLHQLLHGHIIKAFDLNPLMILALPYLIYSYISYSAPVILGEKIPQVFIKPNWIWLMLKIIVAYWVLRNLPFAPFSWLAP</sequence>
<dbReference type="RefSeq" id="WP_321206798.1">
    <property type="nucleotide sequence ID" value="NZ_CAWNJS010000001.1"/>
</dbReference>
<feature type="transmembrane region" description="Helical" evidence="1">
    <location>
        <begin position="29"/>
        <end position="48"/>
    </location>
</feature>